<dbReference type="PANTHER" id="PTHR30413:SF8">
    <property type="entry name" value="TRANSPORT PERMEASE PROTEIN"/>
    <property type="match status" value="1"/>
</dbReference>
<organism evidence="11 12">
    <name type="scientific">Actinospica durhamensis</name>
    <dbReference type="NCBI Taxonomy" id="1508375"/>
    <lineage>
        <taxon>Bacteria</taxon>
        <taxon>Bacillati</taxon>
        <taxon>Actinomycetota</taxon>
        <taxon>Actinomycetes</taxon>
        <taxon>Catenulisporales</taxon>
        <taxon>Actinospicaceae</taxon>
        <taxon>Actinospica</taxon>
    </lineage>
</organism>
<evidence type="ECO:0000256" key="1">
    <source>
        <dbReference type="ARBA" id="ARBA00004429"/>
    </source>
</evidence>
<dbReference type="EMBL" id="JAGSOG010000009">
    <property type="protein sequence ID" value="MBR7832329.1"/>
    <property type="molecule type" value="Genomic_DNA"/>
</dbReference>
<evidence type="ECO:0000256" key="9">
    <source>
        <dbReference type="RuleBase" id="RU361157"/>
    </source>
</evidence>
<keyword evidence="5" id="KW-0997">Cell inner membrane</keyword>
<feature type="transmembrane region" description="Helical" evidence="9">
    <location>
        <begin position="182"/>
        <end position="206"/>
    </location>
</feature>
<dbReference type="GO" id="GO:0140359">
    <property type="term" value="F:ABC-type transporter activity"/>
    <property type="evidence" value="ECO:0007669"/>
    <property type="project" value="InterPro"/>
</dbReference>
<comment type="caution">
    <text evidence="11">The sequence shown here is derived from an EMBL/GenBank/DDBJ whole genome shotgun (WGS) entry which is preliminary data.</text>
</comment>
<keyword evidence="4 9" id="KW-1003">Cell membrane</keyword>
<evidence type="ECO:0000256" key="2">
    <source>
        <dbReference type="ARBA" id="ARBA00007783"/>
    </source>
</evidence>
<feature type="transmembrane region" description="Helical" evidence="9">
    <location>
        <begin position="249"/>
        <end position="270"/>
    </location>
</feature>
<protein>
    <recommendedName>
        <fullName evidence="9">Transport permease protein</fullName>
    </recommendedName>
</protein>
<keyword evidence="3 9" id="KW-0813">Transport</keyword>
<name>A0A941ENL2_9ACTN</name>
<dbReference type="GO" id="GO:0005886">
    <property type="term" value="C:plasma membrane"/>
    <property type="evidence" value="ECO:0007669"/>
    <property type="project" value="UniProtKB-SubCell"/>
</dbReference>
<dbReference type="InterPro" id="IPR047817">
    <property type="entry name" value="ABC2_TM_bact-type"/>
</dbReference>
<sequence length="320" mass="35858">MSESAEIVLEELPAPPVDPEYAELGGTKMADKYGLKQSGKRPPLLDYIRILWGRRHFVTGYASAKNRALYSDAKLGQIWQLLTPILNVAVYFFVFGFLFSQSRGVHDFLLFLVIGVFLFNFLQTAMVFGSRSISDQLVLIRALHFPRAALPISATIIQLQQLGFSMLIVLIVAAATGQVPTWRWLLIVPALALLFTFNTGMALIVARMGSVLTDTSQLLPFILRTWMYVSGVMYSIASVLKDHPGVPVWMINLAYYNPAALFITLVRNCLMSNDYAVAHAWQSPLYQPPFAWLIMLGWAVAFGIGGFVYFWKAEEQYGRG</sequence>
<keyword evidence="7 9" id="KW-1133">Transmembrane helix</keyword>
<dbReference type="AlphaFoldDB" id="A0A941ENL2"/>
<gene>
    <name evidence="11" type="ORF">KDL01_03615</name>
</gene>
<dbReference type="GO" id="GO:0015920">
    <property type="term" value="P:lipopolysaccharide transport"/>
    <property type="evidence" value="ECO:0007669"/>
    <property type="project" value="TreeGrafter"/>
</dbReference>
<feature type="transmembrane region" description="Helical" evidence="9">
    <location>
        <begin position="81"/>
        <end position="102"/>
    </location>
</feature>
<dbReference type="Pfam" id="PF01061">
    <property type="entry name" value="ABC2_membrane"/>
    <property type="match status" value="1"/>
</dbReference>
<dbReference type="PANTHER" id="PTHR30413">
    <property type="entry name" value="INNER MEMBRANE TRANSPORT PERMEASE"/>
    <property type="match status" value="1"/>
</dbReference>
<feature type="transmembrane region" description="Helical" evidence="9">
    <location>
        <begin position="149"/>
        <end position="176"/>
    </location>
</feature>
<evidence type="ECO:0000313" key="12">
    <source>
        <dbReference type="Proteomes" id="UP000675781"/>
    </source>
</evidence>
<dbReference type="PROSITE" id="PS51012">
    <property type="entry name" value="ABC_TM2"/>
    <property type="match status" value="1"/>
</dbReference>
<dbReference type="InterPro" id="IPR013525">
    <property type="entry name" value="ABC2_TM"/>
</dbReference>
<evidence type="ECO:0000256" key="5">
    <source>
        <dbReference type="ARBA" id="ARBA00022519"/>
    </source>
</evidence>
<accession>A0A941ENL2</accession>
<comment type="subcellular location">
    <subcellularLocation>
        <location evidence="1">Cell inner membrane</location>
        <topology evidence="1">Multi-pass membrane protein</topology>
    </subcellularLocation>
    <subcellularLocation>
        <location evidence="9">Cell membrane</location>
        <topology evidence="9">Multi-pass membrane protein</topology>
    </subcellularLocation>
</comment>
<evidence type="ECO:0000259" key="10">
    <source>
        <dbReference type="PROSITE" id="PS51012"/>
    </source>
</evidence>
<evidence type="ECO:0000256" key="8">
    <source>
        <dbReference type="ARBA" id="ARBA00023136"/>
    </source>
</evidence>
<proteinExistence type="inferred from homology"/>
<evidence type="ECO:0000256" key="3">
    <source>
        <dbReference type="ARBA" id="ARBA00022448"/>
    </source>
</evidence>
<evidence type="ECO:0000256" key="6">
    <source>
        <dbReference type="ARBA" id="ARBA00022692"/>
    </source>
</evidence>
<keyword evidence="6 9" id="KW-0812">Transmembrane</keyword>
<comment type="similarity">
    <text evidence="2 9">Belongs to the ABC-2 integral membrane protein family.</text>
</comment>
<keyword evidence="8 9" id="KW-0472">Membrane</keyword>
<feature type="transmembrane region" description="Helical" evidence="9">
    <location>
        <begin position="290"/>
        <end position="311"/>
    </location>
</feature>
<dbReference type="RefSeq" id="WP_212526860.1">
    <property type="nucleotide sequence ID" value="NZ_JAGSOG010000009.1"/>
</dbReference>
<dbReference type="Proteomes" id="UP000675781">
    <property type="component" value="Unassembled WGS sequence"/>
</dbReference>
<feature type="transmembrane region" description="Helical" evidence="9">
    <location>
        <begin position="218"/>
        <end position="237"/>
    </location>
</feature>
<feature type="domain" description="ABC transmembrane type-2" evidence="10">
    <location>
        <begin position="75"/>
        <end position="313"/>
    </location>
</feature>
<feature type="transmembrane region" description="Helical" evidence="9">
    <location>
        <begin position="108"/>
        <end position="128"/>
    </location>
</feature>
<evidence type="ECO:0000256" key="7">
    <source>
        <dbReference type="ARBA" id="ARBA00022989"/>
    </source>
</evidence>
<evidence type="ECO:0000313" key="11">
    <source>
        <dbReference type="EMBL" id="MBR7832329.1"/>
    </source>
</evidence>
<reference evidence="11" key="1">
    <citation type="submission" date="2021-04" db="EMBL/GenBank/DDBJ databases">
        <title>Genome based classification of Actinospica acidithermotolerans sp. nov., an actinobacterium isolated from an Indonesian hot spring.</title>
        <authorList>
            <person name="Kusuma A.B."/>
            <person name="Putra K.E."/>
            <person name="Nafisah S."/>
            <person name="Loh J."/>
            <person name="Nouioui I."/>
            <person name="Goodfellow M."/>
        </authorList>
    </citation>
    <scope>NUCLEOTIDE SEQUENCE</scope>
    <source>
        <strain evidence="11">CSCA 57</strain>
    </source>
</reference>
<evidence type="ECO:0000256" key="4">
    <source>
        <dbReference type="ARBA" id="ARBA00022475"/>
    </source>
</evidence>
<keyword evidence="12" id="KW-1185">Reference proteome</keyword>